<dbReference type="Pfam" id="PF23414">
    <property type="entry name" value="Beta-prop_EML_2"/>
    <property type="match status" value="1"/>
</dbReference>
<dbReference type="InterPro" id="IPR055442">
    <property type="entry name" value="Beta-prop_EML-like_2nd"/>
</dbReference>
<gene>
    <name evidence="5" type="primary">EML5_2</name>
    <name evidence="5" type="ORF">K7432_010601</name>
</gene>
<dbReference type="SUPFAM" id="SSF49562">
    <property type="entry name" value="C2 domain (Calcium/lipid-binding domain, CaLB)"/>
    <property type="match status" value="1"/>
</dbReference>
<dbReference type="Gene3D" id="2.130.10.10">
    <property type="entry name" value="YVTN repeat-like/Quinoprotein amine dehydrogenase"/>
    <property type="match status" value="2"/>
</dbReference>
<dbReference type="Proteomes" id="UP001479436">
    <property type="component" value="Unassembled WGS sequence"/>
</dbReference>
<proteinExistence type="predicted"/>
<keyword evidence="1 3" id="KW-0853">WD repeat</keyword>
<dbReference type="InterPro" id="IPR050630">
    <property type="entry name" value="WD_repeat_EMAP"/>
</dbReference>
<feature type="repeat" description="WD" evidence="3">
    <location>
        <begin position="663"/>
        <end position="704"/>
    </location>
</feature>
<dbReference type="InterPro" id="IPR035892">
    <property type="entry name" value="C2_domain_sf"/>
</dbReference>
<dbReference type="PANTHER" id="PTHR13720:SF33">
    <property type="entry name" value="HELP DOMAIN-CONTAINING PROTEIN"/>
    <property type="match status" value="1"/>
</dbReference>
<dbReference type="InterPro" id="IPR036322">
    <property type="entry name" value="WD40_repeat_dom_sf"/>
</dbReference>
<dbReference type="PANTHER" id="PTHR13720">
    <property type="entry name" value="WD-40 REPEAT PROTEIN"/>
    <property type="match status" value="1"/>
</dbReference>
<comment type="caution">
    <text evidence="5">The sequence shown here is derived from an EMBL/GenBank/DDBJ whole genome shotgun (WGS) entry which is preliminary data.</text>
</comment>
<dbReference type="PROSITE" id="PS50082">
    <property type="entry name" value="WD_REPEATS_2"/>
    <property type="match status" value="2"/>
</dbReference>
<reference evidence="5 6" key="1">
    <citation type="submission" date="2023-04" db="EMBL/GenBank/DDBJ databases">
        <title>Genome of Basidiobolus ranarum AG-B5.</title>
        <authorList>
            <person name="Stajich J.E."/>
            <person name="Carter-House D."/>
            <person name="Gryganskyi A."/>
        </authorList>
    </citation>
    <scope>NUCLEOTIDE SEQUENCE [LARGE SCALE GENOMIC DNA]</scope>
    <source>
        <strain evidence="5 6">AG-B5</strain>
    </source>
</reference>
<dbReference type="Pfam" id="PF00168">
    <property type="entry name" value="C2"/>
    <property type="match status" value="1"/>
</dbReference>
<dbReference type="SUPFAM" id="SSF50978">
    <property type="entry name" value="WD40 repeat-like"/>
    <property type="match status" value="3"/>
</dbReference>
<sequence length="811" mass="90018">MDIIYTKLGNFLPTSGFKGVFPKYTQMVVSSEKATYLEVKLYEARGLAPMDEDTGSSDPYVVMTVGSGKGGQRAQSKIIHENLNPVWNSSFRLFLSEGDTKIKFTLLDHDFLSSDDPLGEVEYDFSELTLDSLVNDWMTIDGSEEGKLHFGLRLVQDNGNAKSLLVNSTNASANHPWAGAIYPPTQFVPSSVNLPKESLQLEHVYGYRTRDCRNNIRTLPDSSNESPKLVYFAGSVGIVHDVVLNKQRFFSGHNDDVISVTVHPSGEYVATGDVASVIDPEGGVKVHIWETKNPENPPIVTLKCGSGTIYKGVVAVTFSPDGKYLVAICKDKDHTIEIFDWKASTEPFTSTSGHSDLVLDIVFNPFDKTEFATFGVKHIKFWNFDESKRVLRGKRGVFGPNGKIQTVLSALYVDKETIATGCMDGDIYLWDVAKRQVKNIVSKAHKGPVFAMCSGKAKDLFYSSGKDGKVLRHQLSKTPTQKVVWEGVGKSVRALTRSGETSLVVGTEDSVIHYLDLMNSKNSRSITNAHDSFRMNELWGLAIHPNAPEFVTCSDDQAVARWDMSEKKLVQRVNLGISLRSVAIHPDGNQVAVSAVTDKLFILNLEGLSVVHEIEPRKVGTMDNWQHVVKYSPNGEYLAVGAFSVDNGIDIYSTKNWRLVGTCQGHSSRVIRMDWSNDSQYLQSNSIDSELLFWKLPSCEQEKHPSKLADVDWNTFECPIGWPTLGIQETWMNGRDIYAVSRSPRMNLLVSGNTRSKVNLHIYPAHKGNTPAKTYRGHSSYVTNVAFSCNGEHVISTGGMDGCILQWKIVE</sequence>
<dbReference type="Pfam" id="PF23409">
    <property type="entry name" value="Beta-prop_EML"/>
    <property type="match status" value="1"/>
</dbReference>
<feature type="domain" description="C2" evidence="4">
    <location>
        <begin position="14"/>
        <end position="138"/>
    </location>
</feature>
<evidence type="ECO:0000256" key="1">
    <source>
        <dbReference type="ARBA" id="ARBA00022574"/>
    </source>
</evidence>
<dbReference type="CDD" id="cd00030">
    <property type="entry name" value="C2"/>
    <property type="match status" value="1"/>
</dbReference>
<protein>
    <submittedName>
        <fullName evidence="5">Echinoderm microtubule-associated protein-like 5</fullName>
    </submittedName>
</protein>
<dbReference type="InterPro" id="IPR015943">
    <property type="entry name" value="WD40/YVTN_repeat-like_dom_sf"/>
</dbReference>
<feature type="repeat" description="WD" evidence="3">
    <location>
        <begin position="775"/>
        <end position="811"/>
    </location>
</feature>
<organism evidence="5 6">
    <name type="scientific">Basidiobolus ranarum</name>
    <dbReference type="NCBI Taxonomy" id="34480"/>
    <lineage>
        <taxon>Eukaryota</taxon>
        <taxon>Fungi</taxon>
        <taxon>Fungi incertae sedis</taxon>
        <taxon>Zoopagomycota</taxon>
        <taxon>Entomophthoromycotina</taxon>
        <taxon>Basidiobolomycetes</taxon>
        <taxon>Basidiobolales</taxon>
        <taxon>Basidiobolaceae</taxon>
        <taxon>Basidiobolus</taxon>
    </lineage>
</organism>
<evidence type="ECO:0000256" key="2">
    <source>
        <dbReference type="ARBA" id="ARBA00022737"/>
    </source>
</evidence>
<dbReference type="Pfam" id="PF03451">
    <property type="entry name" value="HELP"/>
    <property type="match status" value="1"/>
</dbReference>
<evidence type="ECO:0000313" key="6">
    <source>
        <dbReference type="Proteomes" id="UP001479436"/>
    </source>
</evidence>
<dbReference type="Gene3D" id="2.60.40.150">
    <property type="entry name" value="C2 domain"/>
    <property type="match status" value="1"/>
</dbReference>
<dbReference type="PROSITE" id="PS50294">
    <property type="entry name" value="WD_REPEATS_REGION"/>
    <property type="match status" value="2"/>
</dbReference>
<dbReference type="EMBL" id="JASJQH010007616">
    <property type="protein sequence ID" value="KAK9703689.1"/>
    <property type="molecule type" value="Genomic_DNA"/>
</dbReference>
<dbReference type="InterPro" id="IPR055439">
    <property type="entry name" value="Beta-prop_EML_1st"/>
</dbReference>
<accession>A0ABR2VV66</accession>
<keyword evidence="6" id="KW-1185">Reference proteome</keyword>
<evidence type="ECO:0000313" key="5">
    <source>
        <dbReference type="EMBL" id="KAK9703689.1"/>
    </source>
</evidence>
<dbReference type="InterPro" id="IPR001680">
    <property type="entry name" value="WD40_rpt"/>
</dbReference>
<dbReference type="PROSITE" id="PS50004">
    <property type="entry name" value="C2"/>
    <property type="match status" value="1"/>
</dbReference>
<dbReference type="InterPro" id="IPR005108">
    <property type="entry name" value="HELP"/>
</dbReference>
<name>A0ABR2VV66_9FUNG</name>
<dbReference type="InterPro" id="IPR000008">
    <property type="entry name" value="C2_dom"/>
</dbReference>
<dbReference type="SMART" id="SM00320">
    <property type="entry name" value="WD40"/>
    <property type="match status" value="10"/>
</dbReference>
<keyword evidence="2" id="KW-0677">Repeat</keyword>
<dbReference type="SMART" id="SM00239">
    <property type="entry name" value="C2"/>
    <property type="match status" value="1"/>
</dbReference>
<evidence type="ECO:0000256" key="3">
    <source>
        <dbReference type="PROSITE-ProRule" id="PRU00221"/>
    </source>
</evidence>
<evidence type="ECO:0000259" key="4">
    <source>
        <dbReference type="PROSITE" id="PS50004"/>
    </source>
</evidence>